<protein>
    <submittedName>
        <fullName evidence="1">Uncharacterized protein</fullName>
    </submittedName>
</protein>
<dbReference type="GO" id="GO:0000287">
    <property type="term" value="F:magnesium ion binding"/>
    <property type="evidence" value="ECO:0007669"/>
    <property type="project" value="InterPro"/>
</dbReference>
<proteinExistence type="predicted"/>
<accession>A0A1X0B7L0</accession>
<gene>
    <name evidence="1" type="ORF">BST13_05625</name>
</gene>
<evidence type="ECO:0000313" key="2">
    <source>
        <dbReference type="Proteomes" id="UP000192448"/>
    </source>
</evidence>
<evidence type="ECO:0000313" key="1">
    <source>
        <dbReference type="EMBL" id="ORA38078.1"/>
    </source>
</evidence>
<dbReference type="STRING" id="1927124.BST13_05625"/>
<dbReference type="OrthoDB" id="3732467at2"/>
<sequence length="144" mass="15295">MTAPTLPGADASVRFFVPGKAAPQGSKRHVGRGILVESSKEVGPWRERVALAAHQAMAGRPLFGGAVTVSLNFVMPRPKSAPKTRTPAAVRRPDIDKLSRACLDALTDVCFSDDSQVIGLSAYKRLAEIGETAGVEIRVEGDEL</sequence>
<organism evidence="1 2">
    <name type="scientific">Mycobacterium aquaticum</name>
    <dbReference type="NCBI Taxonomy" id="1927124"/>
    <lineage>
        <taxon>Bacteria</taxon>
        <taxon>Bacillati</taxon>
        <taxon>Actinomycetota</taxon>
        <taxon>Actinomycetes</taxon>
        <taxon>Mycobacteriales</taxon>
        <taxon>Mycobacteriaceae</taxon>
        <taxon>Mycobacterium</taxon>
    </lineage>
</organism>
<dbReference type="GO" id="GO:0006281">
    <property type="term" value="P:DNA repair"/>
    <property type="evidence" value="ECO:0007669"/>
    <property type="project" value="InterPro"/>
</dbReference>
<name>A0A1X0B7L0_9MYCO</name>
<dbReference type="SUPFAM" id="SSF103084">
    <property type="entry name" value="Holliday junction resolvase RusA"/>
    <property type="match status" value="1"/>
</dbReference>
<dbReference type="InterPro" id="IPR036614">
    <property type="entry name" value="RusA-like_sf"/>
</dbReference>
<comment type="caution">
    <text evidence="1">The sequence shown here is derived from an EMBL/GenBank/DDBJ whole genome shotgun (WGS) entry which is preliminary data.</text>
</comment>
<dbReference type="EMBL" id="MVHF01000004">
    <property type="protein sequence ID" value="ORA38078.1"/>
    <property type="molecule type" value="Genomic_DNA"/>
</dbReference>
<reference evidence="1 2" key="1">
    <citation type="submission" date="2017-02" db="EMBL/GenBank/DDBJ databases">
        <title>The new phylogeny of genus Mycobacterium.</title>
        <authorList>
            <person name="Tortoli E."/>
            <person name="Trovato A."/>
            <person name="Cirillo D.M."/>
        </authorList>
    </citation>
    <scope>NUCLEOTIDE SEQUENCE [LARGE SCALE GENOMIC DNA]</scope>
    <source>
        <strain evidence="1 2">RW6</strain>
    </source>
</reference>
<dbReference type="Pfam" id="PF05866">
    <property type="entry name" value="RusA"/>
    <property type="match status" value="1"/>
</dbReference>
<keyword evidence="2" id="KW-1185">Reference proteome</keyword>
<dbReference type="AlphaFoldDB" id="A0A1X0B7L0"/>
<dbReference type="Gene3D" id="3.30.1330.70">
    <property type="entry name" value="Holliday junction resolvase RusA"/>
    <property type="match status" value="1"/>
</dbReference>
<dbReference type="RefSeq" id="WP_083161521.1">
    <property type="nucleotide sequence ID" value="NZ_MVHF01000004.1"/>
</dbReference>
<dbReference type="Proteomes" id="UP000192448">
    <property type="component" value="Unassembled WGS sequence"/>
</dbReference>
<dbReference type="GO" id="GO:0006310">
    <property type="term" value="P:DNA recombination"/>
    <property type="evidence" value="ECO:0007669"/>
    <property type="project" value="InterPro"/>
</dbReference>
<dbReference type="InterPro" id="IPR008822">
    <property type="entry name" value="Endonuclease_RusA-like"/>
</dbReference>